<evidence type="ECO:0000313" key="2">
    <source>
        <dbReference type="Proteomes" id="UP001148838"/>
    </source>
</evidence>
<accession>A0ABQ8T3I0</accession>
<dbReference type="PANTHER" id="PTHR19446">
    <property type="entry name" value="REVERSE TRANSCRIPTASES"/>
    <property type="match status" value="1"/>
</dbReference>
<evidence type="ECO:0000313" key="1">
    <source>
        <dbReference type="EMBL" id="KAJ4440523.1"/>
    </source>
</evidence>
<name>A0ABQ8T3I0_PERAM</name>
<gene>
    <name evidence="1" type="ORF">ANN_08664</name>
</gene>
<protein>
    <recommendedName>
        <fullName evidence="3">Reverse transcriptase</fullName>
    </recommendedName>
</protein>
<dbReference type="EMBL" id="JAJSOF020000017">
    <property type="protein sequence ID" value="KAJ4440523.1"/>
    <property type="molecule type" value="Genomic_DNA"/>
</dbReference>
<dbReference type="Proteomes" id="UP001148838">
    <property type="component" value="Unassembled WGS sequence"/>
</dbReference>
<evidence type="ECO:0008006" key="3">
    <source>
        <dbReference type="Google" id="ProtNLM"/>
    </source>
</evidence>
<sequence>MRQEFRPRTANCRNKEGEIIAGKRILLNRWKEHFELLLNVDNESDAETDEQIDREIHGNPDEEPPTLQEIEVAIMKQRDNRAPGPDNINIELLKQDKPELTARLHKIIHIVWLQENLPKDWTEGAIVPIRREIRWNALTI</sequence>
<reference evidence="1 2" key="1">
    <citation type="journal article" date="2022" name="Allergy">
        <title>Genome assembly and annotation of Periplaneta americana reveal a comprehensive cockroach allergen profile.</title>
        <authorList>
            <person name="Wang L."/>
            <person name="Xiong Q."/>
            <person name="Saelim N."/>
            <person name="Wang L."/>
            <person name="Nong W."/>
            <person name="Wan A.T."/>
            <person name="Shi M."/>
            <person name="Liu X."/>
            <person name="Cao Q."/>
            <person name="Hui J.H.L."/>
            <person name="Sookrung N."/>
            <person name="Leung T.F."/>
            <person name="Tungtrongchitr A."/>
            <person name="Tsui S.K.W."/>
        </authorList>
    </citation>
    <scope>NUCLEOTIDE SEQUENCE [LARGE SCALE GENOMIC DNA]</scope>
    <source>
        <strain evidence="1">PWHHKU_190912</strain>
    </source>
</reference>
<organism evidence="1 2">
    <name type="scientific">Periplaneta americana</name>
    <name type="common">American cockroach</name>
    <name type="synonym">Blatta americana</name>
    <dbReference type="NCBI Taxonomy" id="6978"/>
    <lineage>
        <taxon>Eukaryota</taxon>
        <taxon>Metazoa</taxon>
        <taxon>Ecdysozoa</taxon>
        <taxon>Arthropoda</taxon>
        <taxon>Hexapoda</taxon>
        <taxon>Insecta</taxon>
        <taxon>Pterygota</taxon>
        <taxon>Neoptera</taxon>
        <taxon>Polyneoptera</taxon>
        <taxon>Dictyoptera</taxon>
        <taxon>Blattodea</taxon>
        <taxon>Blattoidea</taxon>
        <taxon>Blattidae</taxon>
        <taxon>Blattinae</taxon>
        <taxon>Periplaneta</taxon>
    </lineage>
</organism>
<proteinExistence type="predicted"/>
<comment type="caution">
    <text evidence="1">The sequence shown here is derived from an EMBL/GenBank/DDBJ whole genome shotgun (WGS) entry which is preliminary data.</text>
</comment>
<keyword evidence="2" id="KW-1185">Reference proteome</keyword>